<dbReference type="GO" id="GO:0019028">
    <property type="term" value="C:viral capsid"/>
    <property type="evidence" value="ECO:0007669"/>
    <property type="project" value="UniProtKB-UniRule"/>
</dbReference>
<evidence type="ECO:0000256" key="11">
    <source>
        <dbReference type="ARBA" id="ARBA00023120"/>
    </source>
</evidence>
<dbReference type="Pfam" id="PF00513">
    <property type="entry name" value="Late_protein_L2"/>
    <property type="match status" value="1"/>
</dbReference>
<organism evidence="16 17">
    <name type="scientific">Eptesicus serotinus papillomavirus 3</name>
    <dbReference type="NCBI Taxonomy" id="1464073"/>
    <lineage>
        <taxon>Viruses</taxon>
        <taxon>Monodnaviria</taxon>
        <taxon>Shotokuvirae</taxon>
        <taxon>Cossaviricota</taxon>
        <taxon>Papovaviricetes</taxon>
        <taxon>Zurhausenvirales</taxon>
        <taxon>Papillomaviridae</taxon>
        <taxon>Firstpapillomavirinae</taxon>
        <taxon>Dyopsipapillomavirus</taxon>
        <taxon>Dyopsipapillomavirus 1</taxon>
    </lineage>
</organism>
<keyword evidence="6" id="KW-1040">Host Golgi apparatus</keyword>
<comment type="PTM">
    <text evidence="15">Highly phosphorylated.</text>
</comment>
<dbReference type="GO" id="GO:0042025">
    <property type="term" value="C:host cell nucleus"/>
    <property type="evidence" value="ECO:0007669"/>
    <property type="project" value="UniProtKB-SubCell"/>
</dbReference>
<evidence type="ECO:0000256" key="5">
    <source>
        <dbReference type="ARBA" id="ARBA00022581"/>
    </source>
</evidence>
<keyword evidence="14 15" id="KW-1160">Virus entry into host cell</keyword>
<dbReference type="GO" id="GO:0043657">
    <property type="term" value="C:host cell"/>
    <property type="evidence" value="ECO:0007669"/>
    <property type="project" value="GOC"/>
</dbReference>
<keyword evidence="10" id="KW-1039">Host endosome</keyword>
<keyword evidence="1 15" id="KW-1163">Viral penetration into host nucleus</keyword>
<keyword evidence="11 15" id="KW-1176">Cytoplasmic inwards viral transport</keyword>
<sequence>MALLLRRRKRDTVENIYRHCIRFGTCPPDVKNKVEQSTVADKILKYGSGAVYFGGLGIGTGSGRGSTGVSVGREVPIRPFRPHGPIDTIGIENIGPRETPFAPPDRAPVDVDLGTGHVEPVDPSIITPIDLPTDIPTSSVDESIVVPTPEITIGGDTTAIIEVTPNVPDNTIISRSQYNNPAFDISLFNNSTAGELSASDHITVSGGGGSIIGGHFPLAEPEGEEIGLAEFTPGVSRFRPREVADEAETSFITSTPEGARVGRPTRVRPSLYNRRIEQVEVTDPDFIERPGRLVEFGYVNPAFEGDITEIFEQDLLEEARAAPSSAFQDIVRVGRQQLSRARSGLVRVSRLGQRGTIRTRSGVRIGSTTHFYMDLSPILPDESLPIELPGEQSMEASIVQPLSEEGFELVNLDEVSDVVPDESLLDEYEETEFIGSDLQLIIHDEDIGIERDSDIVVDVPSGFIKKTGTLYPDIDYTGVDIDYDKTHSGDAGDIIPADTPVITIDIWSSDFYLHPSLSRKRKRRRKFVFVY</sequence>
<keyword evidence="4 15" id="KW-1048">Host nucleus</keyword>
<comment type="similarity">
    <text evidence="15">Belongs to the papillomaviridae L2 protein family.</text>
</comment>
<dbReference type="GO" id="GO:0046718">
    <property type="term" value="P:symbiont entry into host cell"/>
    <property type="evidence" value="ECO:0007669"/>
    <property type="project" value="UniProtKB-KW"/>
</dbReference>
<keyword evidence="3 15" id="KW-0167">Capsid protein</keyword>
<reference evidence="16 17" key="1">
    <citation type="journal article" date="2014" name="Genome Biol. Evol.">
        <title>Novel papillomaviruses in free-ranging Iberian bats: no virus-host co-evolution, no strict host specificity, and hints for recombination.</title>
        <authorList>
            <person name="Garcia-Perez R."/>
            <person name="Ibanez C."/>
            <person name="Godinez J.M."/>
            <person name="Arechiga N."/>
            <person name="Garin I."/>
            <person name="Perez-Suarez G."/>
            <person name="de Paz O."/>
            <person name="Juste J."/>
            <person name="Echevarria J.E."/>
            <person name="Bravo I.G."/>
        </authorList>
    </citation>
    <scope>NUCLEOTIDE SEQUENCE [LARGE SCALE GENOMIC DNA]</scope>
</reference>
<comment type="subunit">
    <text evidence="15">Interacts with major capsid protein L1. Interacts with E2; this interaction inhibits E2 transcriptional activity but not the DNA replication function E2. Interacts with host HSPA8; this interaction is required for L2 nuclear translocation. Interacts with host importins KPNB2 and KPNB3. Forms a complex with importin alpha2-beta1 heterodimers via interaction with the importin alpha2 adapter. Interacts with host DYNLT1; this interaction is essential for virus intracellular transport during entry. Interacts (via C-terminus) with host retromer subunits VPS35 AND VPS29.</text>
</comment>
<evidence type="ECO:0000256" key="1">
    <source>
        <dbReference type="ARBA" id="ARBA00022524"/>
    </source>
</evidence>
<dbReference type="GO" id="GO:0005198">
    <property type="term" value="F:structural molecule activity"/>
    <property type="evidence" value="ECO:0007669"/>
    <property type="project" value="UniProtKB-UniRule"/>
</dbReference>
<dbReference type="GO" id="GO:0003677">
    <property type="term" value="F:DNA binding"/>
    <property type="evidence" value="ECO:0007669"/>
    <property type="project" value="UniProtKB-UniRule"/>
</dbReference>
<dbReference type="GO" id="GO:0075732">
    <property type="term" value="P:viral penetration into host nucleus"/>
    <property type="evidence" value="ECO:0007669"/>
    <property type="project" value="UniProtKB-KW"/>
</dbReference>
<protein>
    <recommendedName>
        <fullName evidence="15">Minor capsid protein L2</fullName>
    </recommendedName>
</protein>
<evidence type="ECO:0000313" key="17">
    <source>
        <dbReference type="Proteomes" id="UP000175245"/>
    </source>
</evidence>
<evidence type="ECO:0000256" key="2">
    <source>
        <dbReference type="ARBA" id="ARBA00022553"/>
    </source>
</evidence>
<evidence type="ECO:0000256" key="14">
    <source>
        <dbReference type="ARBA" id="ARBA00023296"/>
    </source>
</evidence>
<keyword evidence="8 15" id="KW-0426">Late protein</keyword>
<keyword evidence="5 15" id="KW-0945">Host-virus interaction</keyword>
<keyword evidence="13 15" id="KW-1015">Disulfide bond</keyword>
<evidence type="ECO:0000256" key="7">
    <source>
        <dbReference type="ARBA" id="ARBA00022844"/>
    </source>
</evidence>
<dbReference type="GO" id="GO:0075521">
    <property type="term" value="P:microtubule-dependent intracellular transport of viral material towards nucleus"/>
    <property type="evidence" value="ECO:0007669"/>
    <property type="project" value="UniProtKB-UniRule"/>
</dbReference>
<evidence type="ECO:0000256" key="12">
    <source>
        <dbReference type="ARBA" id="ARBA00023125"/>
    </source>
</evidence>
<feature type="disulfide bond" evidence="15">
    <location>
        <begin position="20"/>
        <end position="26"/>
    </location>
</feature>
<evidence type="ECO:0000256" key="13">
    <source>
        <dbReference type="ARBA" id="ARBA00023157"/>
    </source>
</evidence>
<name>W8EC64_9PAPI</name>
<gene>
    <name evidence="15 16" type="primary">L2</name>
</gene>
<evidence type="ECO:0000256" key="6">
    <source>
        <dbReference type="ARBA" id="ARBA00022812"/>
    </source>
</evidence>
<evidence type="ECO:0000313" key="16">
    <source>
        <dbReference type="EMBL" id="AHJ81400.1"/>
    </source>
</evidence>
<dbReference type="HAMAP" id="MF_04003">
    <property type="entry name" value="PPV_L2"/>
    <property type="match status" value="1"/>
</dbReference>
<comment type="function">
    <text evidence="15">Minor protein of the capsid that localizes along the inner surface of the virion, within the central cavities beneath the L1 pentamers. Plays a role in capsid stabilization through interaction with the major capsid protein L1. Once the virion enters the host cell, L2 escorts the genomic DNA into the nucleus by promoting escape from the endosomal compartments and traffic through the host Golgi network. Mechanistically, the C-terminus of L2 possesses a cell-penetrating peptide that protudes from the host endosome, interacts with host cytoplasmic retromer cargo and thereby mediates the capsid delivery to the host trans-Golgi network. Plays a role through its interaction with host dynein in the intracellular microtubule-dependent transport of viral capsid toward the nucleus. Mediates the viral genome import into the nucleus through binding to host importins. Once within the nucleus, L2 localizes viral genomes to host PML bodies in order to activate early gene expression for establishment of infection. Later on, promotes late gene expression by interacting with the viral E2 protein and by inhibiting its transcriptional activation functions. During virion assembly, encapsidates the genome by direct interaction with the viral DNA.</text>
</comment>
<evidence type="ECO:0000256" key="9">
    <source>
        <dbReference type="ARBA" id="ARBA00022952"/>
    </source>
</evidence>
<dbReference type="Proteomes" id="UP000175245">
    <property type="component" value="Segment"/>
</dbReference>
<keyword evidence="2 15" id="KW-0597">Phosphoprotein</keyword>
<comment type="caution">
    <text evidence="15">Lacks conserved residue(s) required for the propagation of feature annotation.</text>
</comment>
<evidence type="ECO:0000256" key="15">
    <source>
        <dbReference type="HAMAP-Rule" id="MF_04003"/>
    </source>
</evidence>
<dbReference type="EMBL" id="KC858265">
    <property type="protein sequence ID" value="AHJ81400.1"/>
    <property type="molecule type" value="Genomic_DNA"/>
</dbReference>
<evidence type="ECO:0000256" key="3">
    <source>
        <dbReference type="ARBA" id="ARBA00022561"/>
    </source>
</evidence>
<accession>W8EC64</accession>
<dbReference type="InterPro" id="IPR000784">
    <property type="entry name" value="Late_L2"/>
</dbReference>
<proteinExistence type="inferred from homology"/>
<keyword evidence="7 15" id="KW-0946">Virion</keyword>
<comment type="subcellular location">
    <subcellularLocation>
        <location evidence="15">Virion</location>
    </subcellularLocation>
    <subcellularLocation>
        <location evidence="15">Host nucleus</location>
    </subcellularLocation>
</comment>
<evidence type="ECO:0000256" key="4">
    <source>
        <dbReference type="ARBA" id="ARBA00022562"/>
    </source>
</evidence>
<evidence type="ECO:0000256" key="10">
    <source>
        <dbReference type="ARBA" id="ARBA00023046"/>
    </source>
</evidence>
<keyword evidence="9 15" id="KW-1177">Microtubular inwards viral transport</keyword>
<evidence type="ECO:0000256" key="8">
    <source>
        <dbReference type="ARBA" id="ARBA00022921"/>
    </source>
</evidence>
<keyword evidence="12 15" id="KW-0238">DNA-binding</keyword>